<evidence type="ECO:0000256" key="1">
    <source>
        <dbReference type="SAM" id="SignalP"/>
    </source>
</evidence>
<organism evidence="2 3">
    <name type="scientific">Pseudomonas alloputida</name>
    <dbReference type="NCBI Taxonomy" id="1940621"/>
    <lineage>
        <taxon>Bacteria</taxon>
        <taxon>Pseudomonadati</taxon>
        <taxon>Pseudomonadota</taxon>
        <taxon>Gammaproteobacteria</taxon>
        <taxon>Pseudomonadales</taxon>
        <taxon>Pseudomonadaceae</taxon>
        <taxon>Pseudomonas</taxon>
    </lineage>
</organism>
<sequence length="95" mass="10443">MPAKQVTRWMAPALPVFAGEPAPTTACAGASMPVSSHPGTVMPRRGRVIDYKRLRDYPVNCDPCMYSTSPKPPCSFWTCPGCNKPRSRPPFCAWT</sequence>
<evidence type="ECO:0000313" key="3">
    <source>
        <dbReference type="Proteomes" id="UP001165882"/>
    </source>
</evidence>
<proteinExistence type="predicted"/>
<protein>
    <recommendedName>
        <fullName evidence="4">Secreted protein</fullName>
    </recommendedName>
</protein>
<dbReference type="EMBL" id="QWEF01000001">
    <property type="protein sequence ID" value="TRZ60458.1"/>
    <property type="molecule type" value="Genomic_DNA"/>
</dbReference>
<keyword evidence="3" id="KW-1185">Reference proteome</keyword>
<accession>A0ABY3D5U9</accession>
<comment type="caution">
    <text evidence="2">The sequence shown here is derived from an EMBL/GenBank/DDBJ whole genome shotgun (WGS) entry which is preliminary data.</text>
</comment>
<evidence type="ECO:0000313" key="2">
    <source>
        <dbReference type="EMBL" id="TRZ60458.1"/>
    </source>
</evidence>
<dbReference type="Proteomes" id="UP001165882">
    <property type="component" value="Unassembled WGS sequence"/>
</dbReference>
<feature type="chain" id="PRO_5045857213" description="Secreted protein" evidence="1">
    <location>
        <begin position="19"/>
        <end position="95"/>
    </location>
</feature>
<name>A0ABY3D5U9_9PSED</name>
<reference evidence="2 3" key="1">
    <citation type="journal article" date="2019" name="Biocontrol Sci. Technol.">
        <title>Pseudomonas putida strain B2017 produced as technical grade active ingredient controls fungal and bacterial crop diseases.</title>
        <authorList>
            <person name="Oliver C."/>
            <person name="Hernandez I."/>
            <person name="Caminal M."/>
            <person name="Lara J.M."/>
            <person name="Fernandez C."/>
        </authorList>
    </citation>
    <scope>NUCLEOTIDE SEQUENCE [LARGE SCALE GENOMIC DNA]</scope>
    <source>
        <strain evidence="2 3">B2017</strain>
    </source>
</reference>
<gene>
    <name evidence="2" type="ORF">DZA28_11085</name>
</gene>
<keyword evidence="1" id="KW-0732">Signal</keyword>
<evidence type="ECO:0008006" key="4">
    <source>
        <dbReference type="Google" id="ProtNLM"/>
    </source>
</evidence>
<feature type="signal peptide" evidence="1">
    <location>
        <begin position="1"/>
        <end position="18"/>
    </location>
</feature>